<dbReference type="EMBL" id="AAEW02000003">
    <property type="protein sequence ID" value="EAT16782.1"/>
    <property type="molecule type" value="Genomic_DNA"/>
</dbReference>
<dbReference type="RefSeq" id="WP_005998218.1">
    <property type="nucleotide sequence ID" value="NZ_AAEW02000003.1"/>
</dbReference>
<reference evidence="2" key="2">
    <citation type="submission" date="2006-05" db="EMBL/GenBank/DDBJ databases">
        <title>Sequencing of the draft genome and assembly of Desulfuromonas acetoxidans DSM 684.</title>
        <authorList>
            <consortium name="US DOE Joint Genome Institute (JGI-PGF)"/>
            <person name="Copeland A."/>
            <person name="Lucas S."/>
            <person name="Lapidus A."/>
            <person name="Barry K."/>
            <person name="Detter J.C."/>
            <person name="Glavina del Rio T."/>
            <person name="Hammon N."/>
            <person name="Israni S."/>
            <person name="Dalin E."/>
            <person name="Tice H."/>
            <person name="Bruce D."/>
            <person name="Pitluck S."/>
            <person name="Richardson P."/>
        </authorList>
    </citation>
    <scope>NUCLEOTIDE SEQUENCE [LARGE SCALE GENOMIC DNA]</scope>
    <source>
        <strain evidence="2">DSM 684</strain>
    </source>
</reference>
<evidence type="ECO:0000313" key="3">
    <source>
        <dbReference type="Proteomes" id="UP000005695"/>
    </source>
</evidence>
<proteinExistence type="predicted"/>
<evidence type="ECO:0000313" key="2">
    <source>
        <dbReference type="EMBL" id="EAT16782.1"/>
    </source>
</evidence>
<evidence type="ECO:0008006" key="4">
    <source>
        <dbReference type="Google" id="ProtNLM"/>
    </source>
</evidence>
<feature type="region of interest" description="Disordered" evidence="1">
    <location>
        <begin position="1"/>
        <end position="22"/>
    </location>
</feature>
<reference evidence="2" key="1">
    <citation type="submission" date="2006-05" db="EMBL/GenBank/DDBJ databases">
        <title>Annotation of the draft genome assembly of Desulfuromonas acetoxidans DSM 684.</title>
        <authorList>
            <consortium name="US DOE Joint Genome Institute (JGI-ORNL)"/>
            <person name="Larimer F."/>
            <person name="Land M."/>
            <person name="Hauser L."/>
        </authorList>
    </citation>
    <scope>NUCLEOTIDE SEQUENCE [LARGE SCALE GENOMIC DNA]</scope>
    <source>
        <strain evidence="2">DSM 684</strain>
    </source>
</reference>
<name>Q1K2U9_DESA6</name>
<dbReference type="Gene3D" id="3.20.20.370">
    <property type="entry name" value="Glycoside hydrolase/deacetylase"/>
    <property type="match status" value="1"/>
</dbReference>
<dbReference type="PANTHER" id="PTHR30105:SF2">
    <property type="entry name" value="DIVERGENT POLYSACCHARIDE DEACETYLASE SUPERFAMILY"/>
    <property type="match status" value="1"/>
</dbReference>
<gene>
    <name evidence="2" type="ORF">Dace_2034</name>
</gene>
<dbReference type="InterPro" id="IPR011330">
    <property type="entry name" value="Glyco_hydro/deAcase_b/a-brl"/>
</dbReference>
<comment type="caution">
    <text evidence="2">The sequence shown here is derived from an EMBL/GenBank/DDBJ whole genome shotgun (WGS) entry which is preliminary data.</text>
</comment>
<accession>Q1K2U9</accession>
<keyword evidence="3" id="KW-1185">Reference proteome</keyword>
<dbReference type="AlphaFoldDB" id="Q1K2U9"/>
<dbReference type="PANTHER" id="PTHR30105">
    <property type="entry name" value="UNCHARACTERIZED YIBQ-RELATED"/>
    <property type="match status" value="1"/>
</dbReference>
<dbReference type="Proteomes" id="UP000005695">
    <property type="component" value="Unassembled WGS sequence"/>
</dbReference>
<dbReference type="Pfam" id="PF04748">
    <property type="entry name" value="Polysacc_deac_2"/>
    <property type="match status" value="1"/>
</dbReference>
<sequence>MTQKKRKKAPTKKKTAAKKNHNNRLSWLSHPLTALAFLLLLLLVGGYIITRWSLPEPVPQQQPQPVITYPMEEYPAEVDKPQPPQITPPDHVPKVAIIMDDIGINRAAALDALQLQMPLALAIIPGEAHSTEIMNLAYQQHSEILIHIPMEPVSYPKNNPGPLGLFVHQSDSQIKRRIDDIITALPYAIGGNNHMGSEFTQHADKLRPVLLALKQSGLFFVDSLTSKDSVAYQQAQKLGLSCALRDVFLDNVRQVEPILFQLDRLVTLAHRHGSAIAICHPYPQTIEALQQFIADPQRFDVEIVPISQLVHPPVPSSDKHTAAPAVHH</sequence>
<dbReference type="GO" id="GO:0005975">
    <property type="term" value="P:carbohydrate metabolic process"/>
    <property type="evidence" value="ECO:0007669"/>
    <property type="project" value="InterPro"/>
</dbReference>
<dbReference type="OrthoDB" id="9784811at2"/>
<evidence type="ECO:0000256" key="1">
    <source>
        <dbReference type="SAM" id="MobiDB-lite"/>
    </source>
</evidence>
<dbReference type="SUPFAM" id="SSF88713">
    <property type="entry name" value="Glycoside hydrolase/deacetylase"/>
    <property type="match status" value="1"/>
</dbReference>
<organism evidence="2 3">
    <name type="scientific">Desulfuromonas acetoxidans (strain DSM 684 / 11070)</name>
    <dbReference type="NCBI Taxonomy" id="281689"/>
    <lineage>
        <taxon>Bacteria</taxon>
        <taxon>Pseudomonadati</taxon>
        <taxon>Thermodesulfobacteriota</taxon>
        <taxon>Desulfuromonadia</taxon>
        <taxon>Desulfuromonadales</taxon>
        <taxon>Desulfuromonadaceae</taxon>
        <taxon>Desulfuromonas</taxon>
    </lineage>
</organism>
<protein>
    <recommendedName>
        <fullName evidence="4">Divergent polysaccharide deacetylase</fullName>
    </recommendedName>
</protein>
<dbReference type="InterPro" id="IPR006837">
    <property type="entry name" value="Divergent_DAC"/>
</dbReference>
<dbReference type="CDD" id="cd10936">
    <property type="entry name" value="CE4_DAC2"/>
    <property type="match status" value="1"/>
</dbReference>